<organism evidence="2 3">
    <name type="scientific">Desmophyllum pertusum</name>
    <dbReference type="NCBI Taxonomy" id="174260"/>
    <lineage>
        <taxon>Eukaryota</taxon>
        <taxon>Metazoa</taxon>
        <taxon>Cnidaria</taxon>
        <taxon>Anthozoa</taxon>
        <taxon>Hexacorallia</taxon>
        <taxon>Scleractinia</taxon>
        <taxon>Caryophylliina</taxon>
        <taxon>Caryophylliidae</taxon>
        <taxon>Desmophyllum</taxon>
    </lineage>
</organism>
<evidence type="ECO:0000313" key="2">
    <source>
        <dbReference type="EMBL" id="KAJ7334406.1"/>
    </source>
</evidence>
<name>A0A9W9YET6_9CNID</name>
<comment type="caution">
    <text evidence="2">The sequence shown here is derived from an EMBL/GenBank/DDBJ whole genome shotgun (WGS) entry which is preliminary data.</text>
</comment>
<feature type="compositionally biased region" description="Basic and acidic residues" evidence="1">
    <location>
        <begin position="136"/>
        <end position="163"/>
    </location>
</feature>
<dbReference type="Proteomes" id="UP001163046">
    <property type="component" value="Unassembled WGS sequence"/>
</dbReference>
<reference evidence="2" key="1">
    <citation type="submission" date="2023-01" db="EMBL/GenBank/DDBJ databases">
        <title>Genome assembly of the deep-sea coral Lophelia pertusa.</title>
        <authorList>
            <person name="Herrera S."/>
            <person name="Cordes E."/>
        </authorList>
    </citation>
    <scope>NUCLEOTIDE SEQUENCE</scope>
    <source>
        <strain evidence="2">USNM1676648</strain>
        <tissue evidence="2">Polyp</tissue>
    </source>
</reference>
<feature type="region of interest" description="Disordered" evidence="1">
    <location>
        <begin position="136"/>
        <end position="174"/>
    </location>
</feature>
<accession>A0A9W9YET6</accession>
<evidence type="ECO:0000313" key="3">
    <source>
        <dbReference type="Proteomes" id="UP001163046"/>
    </source>
</evidence>
<proteinExistence type="predicted"/>
<protein>
    <submittedName>
        <fullName evidence="2">Uncharacterized protein</fullName>
    </submittedName>
</protein>
<feature type="compositionally biased region" description="Low complexity" evidence="1">
    <location>
        <begin position="164"/>
        <end position="174"/>
    </location>
</feature>
<gene>
    <name evidence="2" type="ORF">OS493_014717</name>
</gene>
<keyword evidence="3" id="KW-1185">Reference proteome</keyword>
<sequence>MNYQNELYIDKNNSTHHEKELGNIAYWLKKKLRAGGDRLCSPELQSTIRGPIYFMWGTDHEDQPIINSKNLYKEVGNVGLTIGRTKSPTLAVKRSAPKQVHTAQEETERKKALFHKAKVLNLKEQNYFILQASAEDDKVQRTETDLSHGTQARDSHTFAEESKSSSPLSSNRRS</sequence>
<dbReference type="OrthoDB" id="5958500at2759"/>
<evidence type="ECO:0000256" key="1">
    <source>
        <dbReference type="SAM" id="MobiDB-lite"/>
    </source>
</evidence>
<dbReference type="AlphaFoldDB" id="A0A9W9YET6"/>
<dbReference type="EMBL" id="MU827784">
    <property type="protein sequence ID" value="KAJ7334406.1"/>
    <property type="molecule type" value="Genomic_DNA"/>
</dbReference>